<keyword evidence="1" id="KW-0812">Transmembrane</keyword>
<accession>A0A839QRL6</accession>
<dbReference type="RefSeq" id="WP_183510047.1">
    <property type="nucleotide sequence ID" value="NZ_BAABGK010000036.1"/>
</dbReference>
<gene>
    <name evidence="2" type="ORF">E9229_000902</name>
</gene>
<evidence type="ECO:0000313" key="3">
    <source>
        <dbReference type="Proteomes" id="UP000523000"/>
    </source>
</evidence>
<evidence type="ECO:0000313" key="2">
    <source>
        <dbReference type="EMBL" id="MBB2994711.1"/>
    </source>
</evidence>
<dbReference type="EMBL" id="JACHVS010000001">
    <property type="protein sequence ID" value="MBB2994711.1"/>
    <property type="molecule type" value="Genomic_DNA"/>
</dbReference>
<reference evidence="2 3" key="1">
    <citation type="submission" date="2020-08" db="EMBL/GenBank/DDBJ databases">
        <title>Sequencing the genomes of 1000 actinobacteria strains.</title>
        <authorList>
            <person name="Klenk H.-P."/>
        </authorList>
    </citation>
    <scope>NUCLEOTIDE SEQUENCE [LARGE SCALE GENOMIC DNA]</scope>
    <source>
        <strain evidence="2 3">DSM 22826</strain>
    </source>
</reference>
<dbReference type="AlphaFoldDB" id="A0A839QRL6"/>
<dbReference type="Proteomes" id="UP000523000">
    <property type="component" value="Unassembled WGS sequence"/>
</dbReference>
<sequence length="128" mass="13993">MNDILTALGPGLGVIGWVGLLAAAFFFVMVSYERRQHALWRSASYEPVVLEGQPCLLWTGHDGVLNCQPSEDPHGVPDSGVVYYKPGNRGQWQLDEPESHVLLFTVLAWSSAAFGVLCNVLRQLAVAL</sequence>
<feature type="transmembrane region" description="Helical" evidence="1">
    <location>
        <begin position="101"/>
        <end position="122"/>
    </location>
</feature>
<keyword evidence="3" id="KW-1185">Reference proteome</keyword>
<feature type="transmembrane region" description="Helical" evidence="1">
    <location>
        <begin position="12"/>
        <end position="32"/>
    </location>
</feature>
<comment type="caution">
    <text evidence="2">The sequence shown here is derived from an EMBL/GenBank/DDBJ whole genome shotgun (WGS) entry which is preliminary data.</text>
</comment>
<keyword evidence="1" id="KW-0472">Membrane</keyword>
<evidence type="ECO:0000256" key="1">
    <source>
        <dbReference type="SAM" id="Phobius"/>
    </source>
</evidence>
<evidence type="ECO:0008006" key="4">
    <source>
        <dbReference type="Google" id="ProtNLM"/>
    </source>
</evidence>
<proteinExistence type="predicted"/>
<keyword evidence="1" id="KW-1133">Transmembrane helix</keyword>
<protein>
    <recommendedName>
        <fullName evidence="4">DUF3592 domain-containing protein</fullName>
    </recommendedName>
</protein>
<name>A0A839QRL6_9MICC</name>
<organism evidence="2 3">
    <name type="scientific">Paeniglutamicibacter cryotolerans</name>
    <dbReference type="NCBI Taxonomy" id="670079"/>
    <lineage>
        <taxon>Bacteria</taxon>
        <taxon>Bacillati</taxon>
        <taxon>Actinomycetota</taxon>
        <taxon>Actinomycetes</taxon>
        <taxon>Micrococcales</taxon>
        <taxon>Micrococcaceae</taxon>
        <taxon>Paeniglutamicibacter</taxon>
    </lineage>
</organism>